<sequence>MKRVDLASDGQPSGDTVATGFASLDRWLGGGVRRGDLVVLGGDVGSGKSALALAMALRMAQAGTSVAFLTGEMTAERVMERALAVEGRVRVDELRTGKLDDMARAGVGAAAVRLRDRPPRVEPLPTASLEAMRARVRELDCQVVVVDSLQSLALGQGPQDELLASAVRALKAAALDMDVTVLVTAQLTRWERGRPDPRPALDDFGALGAVKQHADVVLAIYREEMYAPGFGVEGATELLVRKNRNGTTGYVDLYFYKQWLRFEDMLDPDR</sequence>
<evidence type="ECO:0000313" key="5">
    <source>
        <dbReference type="Proteomes" id="UP001229955"/>
    </source>
</evidence>
<feature type="domain" description="SF4 helicase" evidence="2">
    <location>
        <begin position="10"/>
        <end position="269"/>
    </location>
</feature>
<evidence type="ECO:0000256" key="1">
    <source>
        <dbReference type="ARBA" id="ARBA00022515"/>
    </source>
</evidence>
<dbReference type="EMBL" id="CP130612">
    <property type="protein sequence ID" value="WKW11195.1"/>
    <property type="molecule type" value="Genomic_DNA"/>
</dbReference>
<dbReference type="Pfam" id="PF03796">
    <property type="entry name" value="DnaB_C"/>
    <property type="match status" value="1"/>
</dbReference>
<dbReference type="PANTHER" id="PTHR30153:SF2">
    <property type="entry name" value="REPLICATIVE DNA HELICASE"/>
    <property type="match status" value="1"/>
</dbReference>
<evidence type="ECO:0000313" key="3">
    <source>
        <dbReference type="EMBL" id="WKW11195.1"/>
    </source>
</evidence>
<dbReference type="RefSeq" id="WP_367886897.1">
    <property type="nucleotide sequence ID" value="NZ_CP130612.1"/>
</dbReference>
<dbReference type="GO" id="GO:1990077">
    <property type="term" value="C:primosome complex"/>
    <property type="evidence" value="ECO:0007669"/>
    <property type="project" value="UniProtKB-KW"/>
</dbReference>
<gene>
    <name evidence="3" type="ORF">Strain138_000430</name>
    <name evidence="4" type="ORF">Strain318_000430</name>
</gene>
<dbReference type="AlphaFoldDB" id="A0AA49JSM7"/>
<dbReference type="Gene3D" id="3.40.50.300">
    <property type="entry name" value="P-loop containing nucleotide triphosphate hydrolases"/>
    <property type="match status" value="1"/>
</dbReference>
<evidence type="ECO:0000313" key="4">
    <source>
        <dbReference type="EMBL" id="WKW14105.1"/>
    </source>
</evidence>
<keyword evidence="1" id="KW-0639">Primosome</keyword>
<proteinExistence type="predicted"/>
<dbReference type="PANTHER" id="PTHR30153">
    <property type="entry name" value="REPLICATIVE DNA HELICASE DNAB"/>
    <property type="match status" value="1"/>
</dbReference>
<dbReference type="EMBL" id="CP130613">
    <property type="protein sequence ID" value="WKW14105.1"/>
    <property type="molecule type" value="Genomic_DNA"/>
</dbReference>
<organism evidence="3">
    <name type="scientific">Pseudogemmatithrix spongiicola</name>
    <dbReference type="NCBI Taxonomy" id="3062599"/>
    <lineage>
        <taxon>Bacteria</taxon>
        <taxon>Pseudomonadati</taxon>
        <taxon>Gemmatimonadota</taxon>
        <taxon>Gemmatimonadia</taxon>
        <taxon>Gemmatimonadales</taxon>
        <taxon>Gemmatimonadaceae</taxon>
        <taxon>Pseudogemmatithrix</taxon>
    </lineage>
</organism>
<accession>A0AA49JSM7</accession>
<dbReference type="InterPro" id="IPR003593">
    <property type="entry name" value="AAA+_ATPase"/>
</dbReference>
<keyword evidence="5" id="KW-1185">Reference proteome</keyword>
<dbReference type="GO" id="GO:0005829">
    <property type="term" value="C:cytosol"/>
    <property type="evidence" value="ECO:0007669"/>
    <property type="project" value="TreeGrafter"/>
</dbReference>
<name>A0AA49JSM7_9BACT</name>
<dbReference type="InterPro" id="IPR027417">
    <property type="entry name" value="P-loop_NTPase"/>
</dbReference>
<reference evidence="3" key="1">
    <citation type="submission" date="2023-07" db="EMBL/GenBank/DDBJ databases">
        <authorList>
            <person name="Haufschild T."/>
            <person name="Kallscheuer N."/>
            <person name="Hammer J."/>
            <person name="Kohn T."/>
            <person name="Kabuu M."/>
            <person name="Jogler M."/>
            <person name="Wohfarth N."/>
            <person name="Heuer A."/>
            <person name="Rohde M."/>
            <person name="van Teeseling M.C.F."/>
            <person name="Jogler C."/>
        </authorList>
    </citation>
    <scope>NUCLEOTIDE SEQUENCE</scope>
    <source>
        <strain evidence="3">Strain 138</strain>
        <strain evidence="4">Strain 318</strain>
    </source>
</reference>
<dbReference type="GO" id="GO:0003678">
    <property type="term" value="F:DNA helicase activity"/>
    <property type="evidence" value="ECO:0007669"/>
    <property type="project" value="InterPro"/>
</dbReference>
<dbReference type="PROSITE" id="PS51199">
    <property type="entry name" value="SF4_HELICASE"/>
    <property type="match status" value="1"/>
</dbReference>
<protein>
    <submittedName>
        <fullName evidence="3">AAA family ATPase</fullName>
    </submittedName>
</protein>
<dbReference type="SMART" id="SM00382">
    <property type="entry name" value="AAA"/>
    <property type="match status" value="1"/>
</dbReference>
<evidence type="ECO:0000259" key="2">
    <source>
        <dbReference type="PROSITE" id="PS51199"/>
    </source>
</evidence>
<dbReference type="InterPro" id="IPR007694">
    <property type="entry name" value="DNA_helicase_DnaB-like_C"/>
</dbReference>
<dbReference type="Proteomes" id="UP001229955">
    <property type="component" value="Chromosome"/>
</dbReference>
<dbReference type="GO" id="GO:0005524">
    <property type="term" value="F:ATP binding"/>
    <property type="evidence" value="ECO:0007669"/>
    <property type="project" value="InterPro"/>
</dbReference>
<accession>A0AA49JYA2</accession>
<dbReference type="SUPFAM" id="SSF52540">
    <property type="entry name" value="P-loop containing nucleoside triphosphate hydrolases"/>
    <property type="match status" value="1"/>
</dbReference>
<dbReference type="KEGG" id="pspc:Strain318_000430"/>
<dbReference type="PRINTS" id="PR01874">
    <property type="entry name" value="DNAREPAIRADA"/>
</dbReference>
<dbReference type="GO" id="GO:0006269">
    <property type="term" value="P:DNA replication, synthesis of primer"/>
    <property type="evidence" value="ECO:0007669"/>
    <property type="project" value="UniProtKB-KW"/>
</dbReference>